<accession>A0A5C6CI89</accession>
<organism evidence="2 3">
    <name type="scientific">Novipirellula galeiformis</name>
    <dbReference type="NCBI Taxonomy" id="2528004"/>
    <lineage>
        <taxon>Bacteria</taxon>
        <taxon>Pseudomonadati</taxon>
        <taxon>Planctomycetota</taxon>
        <taxon>Planctomycetia</taxon>
        <taxon>Pirellulales</taxon>
        <taxon>Pirellulaceae</taxon>
        <taxon>Novipirellula</taxon>
    </lineage>
</organism>
<evidence type="ECO:0000256" key="1">
    <source>
        <dbReference type="SAM" id="MobiDB-lite"/>
    </source>
</evidence>
<evidence type="ECO:0000313" key="3">
    <source>
        <dbReference type="Proteomes" id="UP000316304"/>
    </source>
</evidence>
<evidence type="ECO:0000313" key="2">
    <source>
        <dbReference type="EMBL" id="TWU23992.1"/>
    </source>
</evidence>
<feature type="compositionally biased region" description="Polar residues" evidence="1">
    <location>
        <begin position="343"/>
        <end position="352"/>
    </location>
</feature>
<protein>
    <submittedName>
        <fullName evidence="2">Uncharacterized protein</fullName>
    </submittedName>
</protein>
<comment type="caution">
    <text evidence="2">The sequence shown here is derived from an EMBL/GenBank/DDBJ whole genome shotgun (WGS) entry which is preliminary data.</text>
</comment>
<keyword evidence="3" id="KW-1185">Reference proteome</keyword>
<dbReference type="Proteomes" id="UP000316304">
    <property type="component" value="Unassembled WGS sequence"/>
</dbReference>
<dbReference type="EMBL" id="SJPT01000003">
    <property type="protein sequence ID" value="TWU23992.1"/>
    <property type="molecule type" value="Genomic_DNA"/>
</dbReference>
<gene>
    <name evidence="2" type="ORF">Pla52o_19150</name>
</gene>
<feature type="region of interest" description="Disordered" evidence="1">
    <location>
        <begin position="138"/>
        <end position="176"/>
    </location>
</feature>
<feature type="compositionally biased region" description="Low complexity" evidence="1">
    <location>
        <begin position="155"/>
        <end position="175"/>
    </location>
</feature>
<name>A0A5C6CI89_9BACT</name>
<reference evidence="2 3" key="1">
    <citation type="submission" date="2019-02" db="EMBL/GenBank/DDBJ databases">
        <title>Deep-cultivation of Planctomycetes and their phenomic and genomic characterization uncovers novel biology.</title>
        <authorList>
            <person name="Wiegand S."/>
            <person name="Jogler M."/>
            <person name="Boedeker C."/>
            <person name="Pinto D."/>
            <person name="Vollmers J."/>
            <person name="Rivas-Marin E."/>
            <person name="Kohn T."/>
            <person name="Peeters S.H."/>
            <person name="Heuer A."/>
            <person name="Rast P."/>
            <person name="Oberbeckmann S."/>
            <person name="Bunk B."/>
            <person name="Jeske O."/>
            <person name="Meyerdierks A."/>
            <person name="Storesund J.E."/>
            <person name="Kallscheuer N."/>
            <person name="Luecker S."/>
            <person name="Lage O.M."/>
            <person name="Pohl T."/>
            <person name="Merkel B.J."/>
            <person name="Hornburger P."/>
            <person name="Mueller R.-W."/>
            <person name="Bruemmer F."/>
            <person name="Labrenz M."/>
            <person name="Spormann A.M."/>
            <person name="Op Den Camp H."/>
            <person name="Overmann J."/>
            <person name="Amann R."/>
            <person name="Jetten M.S.M."/>
            <person name="Mascher T."/>
            <person name="Medema M.H."/>
            <person name="Devos D.P."/>
            <person name="Kaster A.-K."/>
            <person name="Ovreas L."/>
            <person name="Rohde M."/>
            <person name="Galperin M.Y."/>
            <person name="Jogler C."/>
        </authorList>
    </citation>
    <scope>NUCLEOTIDE SEQUENCE [LARGE SCALE GENOMIC DNA]</scope>
    <source>
        <strain evidence="2 3">Pla52o</strain>
    </source>
</reference>
<proteinExistence type="predicted"/>
<sequence length="362" mass="36836">MLALALTNVGCRQTTGPTAGGPLTPVGPMSPVGLSPVPTGAARTTSAISPLGAPTRVPPPPNNSFQGQGAAPASFVPYGQANVAPYHPSNANAPYDSFSTVPNPAAAANALAAGNASYGNAAIGSSVVTSGWNETGAQVSTVSGTEPIPRDAGGAPQFQQPPFQQPQSQQPSASPRVRFNGMQVNDLTGAPSTAYNSNASVVPYAAPQTAATLSRGYYPPAVDPRNPISLMPTRAAGEHPSYPQYDPQPMPNPAVPQSLAAMVPAERVTGAGANELRPMVSGQNIATEGSANASLAATSPVNAFESRSNLAAEHGPYSPTAPAFQGAQRFNSSLPSTEPIGESATQTATNDNLRWGRPRTSF</sequence>
<dbReference type="AlphaFoldDB" id="A0A5C6CI89"/>
<feature type="region of interest" description="Disordered" evidence="1">
    <location>
        <begin position="310"/>
        <end position="362"/>
    </location>
</feature>